<dbReference type="PANTHER" id="PTHR28019">
    <property type="entry name" value="CELL MEMBRANE PROTEIN YLR413W-RELATED"/>
    <property type="match status" value="1"/>
</dbReference>
<keyword evidence="2" id="KW-0472">Membrane</keyword>
<dbReference type="PANTHER" id="PTHR28019:SF2">
    <property type="entry name" value="CELL MEMBRANE PROTEIN YLR413W-RELATED"/>
    <property type="match status" value="1"/>
</dbReference>
<keyword evidence="4" id="KW-1185">Reference proteome</keyword>
<reference evidence="3" key="2">
    <citation type="submission" date="2023-06" db="EMBL/GenBank/DDBJ databases">
        <authorList>
            <consortium name="Lawrence Berkeley National Laboratory"/>
            <person name="Haridas S."/>
            <person name="Hensen N."/>
            <person name="Bonometti L."/>
            <person name="Westerberg I."/>
            <person name="Brannstrom I.O."/>
            <person name="Guillou S."/>
            <person name="Cros-Aarteil S."/>
            <person name="Calhoun S."/>
            <person name="Kuo A."/>
            <person name="Mondo S."/>
            <person name="Pangilinan J."/>
            <person name="Riley R."/>
            <person name="LaButti K."/>
            <person name="Andreopoulos B."/>
            <person name="Lipzen A."/>
            <person name="Chen C."/>
            <person name="Yanf M."/>
            <person name="Daum C."/>
            <person name="Ng V."/>
            <person name="Clum A."/>
            <person name="Steindorff A."/>
            <person name="Ohm R."/>
            <person name="Martin F."/>
            <person name="Silar P."/>
            <person name="Natvig D."/>
            <person name="Lalanne C."/>
            <person name="Gautier V."/>
            <person name="Ament-velasquez S.L."/>
            <person name="Kruys A."/>
            <person name="Hutchinson M.I."/>
            <person name="Powell A.J."/>
            <person name="Barry K."/>
            <person name="Miller A.N."/>
            <person name="Grigoriev I.V."/>
            <person name="Debuchy R."/>
            <person name="Gladieux P."/>
            <person name="Thoren M.H."/>
            <person name="Johannesson H."/>
        </authorList>
    </citation>
    <scope>NUCLEOTIDE SEQUENCE</scope>
    <source>
        <strain evidence="3">CBS 232.78</strain>
    </source>
</reference>
<name>A0AAE0NYX2_9PEZI</name>
<dbReference type="Proteomes" id="UP001285441">
    <property type="component" value="Unassembled WGS sequence"/>
</dbReference>
<proteinExistence type="predicted"/>
<evidence type="ECO:0000256" key="2">
    <source>
        <dbReference type="SAM" id="Phobius"/>
    </source>
</evidence>
<organism evidence="3 4">
    <name type="scientific">Podospora didyma</name>
    <dbReference type="NCBI Taxonomy" id="330526"/>
    <lineage>
        <taxon>Eukaryota</taxon>
        <taxon>Fungi</taxon>
        <taxon>Dikarya</taxon>
        <taxon>Ascomycota</taxon>
        <taxon>Pezizomycotina</taxon>
        <taxon>Sordariomycetes</taxon>
        <taxon>Sordariomycetidae</taxon>
        <taxon>Sordariales</taxon>
        <taxon>Podosporaceae</taxon>
        <taxon>Podospora</taxon>
    </lineage>
</organism>
<dbReference type="EMBL" id="JAULSW010000002">
    <property type="protein sequence ID" value="KAK3390238.1"/>
    <property type="molecule type" value="Genomic_DNA"/>
</dbReference>
<gene>
    <name evidence="3" type="ORF">B0H63DRAFT_446373</name>
</gene>
<dbReference type="InterPro" id="IPR052413">
    <property type="entry name" value="SUR7_domain"/>
</dbReference>
<feature type="region of interest" description="Disordered" evidence="1">
    <location>
        <begin position="385"/>
        <end position="485"/>
    </location>
</feature>
<evidence type="ECO:0000313" key="4">
    <source>
        <dbReference type="Proteomes" id="UP001285441"/>
    </source>
</evidence>
<feature type="transmembrane region" description="Helical" evidence="2">
    <location>
        <begin position="324"/>
        <end position="345"/>
    </location>
</feature>
<sequence>MPDVALIVDNVVKFAPIGQSFFSFLFVALALTAGSSPGYMENVNLISFNMTLFGSNLISNPANIPKIDTNNCKRAPAFGPIPTPDLGPVDDFANKAGDATKDGLDKVKDAGKQACEFGANTVNTATGAIDNLADKVVDAINNLVKGAAKSVGIKEYYSIHLISLCQGNYDPDGLKKDSKINIVDCTKPFPDDPPALTDILKGQLNVGPFHVEDIAKVGIVDDLLKVLDYIPKILKATGGYFFFITIVFAVGTIVSSLSAFASEEIEINGTPGHLALLGSLTIALIAWLLMFTGTAILTWAETEVRNVVNDKANKLGIFAETSSVFWFLLWTPVVLSTMTLAMVGYRFYKGRNPTMDGDGDSEKASKAGGSAFGGCAILARSDTSSLAASDGDNHNNNTSSPYEKGAMSDDGDGLGDGNRQQQKDMRNHNDGNGSDQEEYDDDDDDESRDAADGKGGEEDTTSNYLSEVDLASPNIAAKPDPGRRR</sequence>
<dbReference type="GO" id="GO:0051285">
    <property type="term" value="C:cell cortex of cell tip"/>
    <property type="evidence" value="ECO:0007669"/>
    <property type="project" value="TreeGrafter"/>
</dbReference>
<feature type="compositionally biased region" description="Acidic residues" evidence="1">
    <location>
        <begin position="435"/>
        <end position="447"/>
    </location>
</feature>
<dbReference type="GO" id="GO:0005886">
    <property type="term" value="C:plasma membrane"/>
    <property type="evidence" value="ECO:0007669"/>
    <property type="project" value="TreeGrafter"/>
</dbReference>
<keyword evidence="2" id="KW-0812">Transmembrane</keyword>
<dbReference type="GO" id="GO:0031505">
    <property type="term" value="P:fungal-type cell wall organization"/>
    <property type="evidence" value="ECO:0007669"/>
    <property type="project" value="TreeGrafter"/>
</dbReference>
<comment type="caution">
    <text evidence="3">The sequence shown here is derived from an EMBL/GenBank/DDBJ whole genome shotgun (WGS) entry which is preliminary data.</text>
</comment>
<protein>
    <submittedName>
        <fullName evidence="3">Uncharacterized protein</fullName>
    </submittedName>
</protein>
<evidence type="ECO:0000256" key="1">
    <source>
        <dbReference type="SAM" id="MobiDB-lite"/>
    </source>
</evidence>
<keyword evidence="2" id="KW-1133">Transmembrane helix</keyword>
<evidence type="ECO:0000313" key="3">
    <source>
        <dbReference type="EMBL" id="KAK3390238.1"/>
    </source>
</evidence>
<feature type="transmembrane region" description="Helical" evidence="2">
    <location>
        <begin position="240"/>
        <end position="262"/>
    </location>
</feature>
<feature type="compositionally biased region" description="Basic and acidic residues" evidence="1">
    <location>
        <begin position="448"/>
        <end position="457"/>
    </location>
</feature>
<feature type="transmembrane region" description="Helical" evidence="2">
    <location>
        <begin position="274"/>
        <end position="300"/>
    </location>
</feature>
<reference evidence="3" key="1">
    <citation type="journal article" date="2023" name="Mol. Phylogenet. Evol.">
        <title>Genome-scale phylogeny and comparative genomics of the fungal order Sordariales.</title>
        <authorList>
            <person name="Hensen N."/>
            <person name="Bonometti L."/>
            <person name="Westerberg I."/>
            <person name="Brannstrom I.O."/>
            <person name="Guillou S."/>
            <person name="Cros-Aarteil S."/>
            <person name="Calhoun S."/>
            <person name="Haridas S."/>
            <person name="Kuo A."/>
            <person name="Mondo S."/>
            <person name="Pangilinan J."/>
            <person name="Riley R."/>
            <person name="LaButti K."/>
            <person name="Andreopoulos B."/>
            <person name="Lipzen A."/>
            <person name="Chen C."/>
            <person name="Yan M."/>
            <person name="Daum C."/>
            <person name="Ng V."/>
            <person name="Clum A."/>
            <person name="Steindorff A."/>
            <person name="Ohm R.A."/>
            <person name="Martin F."/>
            <person name="Silar P."/>
            <person name="Natvig D.O."/>
            <person name="Lalanne C."/>
            <person name="Gautier V."/>
            <person name="Ament-Velasquez S.L."/>
            <person name="Kruys A."/>
            <person name="Hutchinson M.I."/>
            <person name="Powell A.J."/>
            <person name="Barry K."/>
            <person name="Miller A.N."/>
            <person name="Grigoriev I.V."/>
            <person name="Debuchy R."/>
            <person name="Gladieux P."/>
            <person name="Hiltunen Thoren M."/>
            <person name="Johannesson H."/>
        </authorList>
    </citation>
    <scope>NUCLEOTIDE SEQUENCE</scope>
    <source>
        <strain evidence="3">CBS 232.78</strain>
    </source>
</reference>
<dbReference type="AlphaFoldDB" id="A0AAE0NYX2"/>
<accession>A0AAE0NYX2</accession>